<accession>A0A653AYP5</accession>
<dbReference type="AlphaFoldDB" id="A0A653AYP5"/>
<reference evidence="1" key="1">
    <citation type="submission" date="2018-11" db="EMBL/GenBank/DDBJ databases">
        <authorList>
            <consortium name="Genoscope - CEA"/>
            <person name="William W."/>
        </authorList>
    </citation>
    <scope>NUCLEOTIDE SEQUENCE [LARGE SCALE GENOMIC DNA]</scope>
    <source>
        <strain evidence="1">T9AD</strain>
    </source>
</reference>
<name>A0A653AYP5_ECTOL</name>
<proteinExistence type="predicted"/>
<sequence>MRRIMVDYQTLLGMLCDSNVA</sequence>
<protein>
    <submittedName>
        <fullName evidence="1">Uncharacterized protein</fullName>
    </submittedName>
</protein>
<dbReference type="EMBL" id="LR130779">
    <property type="protein sequence ID" value="VDN61510.1"/>
    <property type="molecule type" value="Genomic_DNA"/>
</dbReference>
<organism evidence="1">
    <name type="scientific">Ectopseudomonas oleovorans</name>
    <name type="common">Pseudomonas oleovorans</name>
    <dbReference type="NCBI Taxonomy" id="301"/>
    <lineage>
        <taxon>Bacteria</taxon>
        <taxon>Pseudomonadati</taxon>
        <taxon>Pseudomonadota</taxon>
        <taxon>Gammaproteobacteria</taxon>
        <taxon>Pseudomonadales</taxon>
        <taxon>Pseudomonadaceae</taxon>
        <taxon>Ectopseudomonas</taxon>
    </lineage>
</organism>
<evidence type="ECO:0000313" key="1">
    <source>
        <dbReference type="EMBL" id="VDN61510.1"/>
    </source>
</evidence>
<gene>
    <name evidence="1" type="ORF">POT9AD_0519</name>
</gene>